<feature type="compositionally biased region" description="Basic and acidic residues" evidence="2">
    <location>
        <begin position="62"/>
        <end position="80"/>
    </location>
</feature>
<feature type="coiled-coil region" evidence="1">
    <location>
        <begin position="19"/>
        <end position="46"/>
    </location>
</feature>
<evidence type="ECO:0000313" key="4">
    <source>
        <dbReference type="Proteomes" id="UP000275078"/>
    </source>
</evidence>
<evidence type="ECO:0000256" key="1">
    <source>
        <dbReference type="SAM" id="Coils"/>
    </source>
</evidence>
<name>A0A3N4HR11_ASCIM</name>
<feature type="compositionally biased region" description="Low complexity" evidence="2">
    <location>
        <begin position="85"/>
        <end position="98"/>
    </location>
</feature>
<dbReference type="EMBL" id="ML119747">
    <property type="protein sequence ID" value="RPA76272.1"/>
    <property type="molecule type" value="Genomic_DNA"/>
</dbReference>
<keyword evidence="1" id="KW-0175">Coiled coil</keyword>
<dbReference type="Proteomes" id="UP000275078">
    <property type="component" value="Unassembled WGS sequence"/>
</dbReference>
<gene>
    <name evidence="3" type="ORF">BJ508DRAFT_331237</name>
</gene>
<accession>A0A3N4HR11</accession>
<keyword evidence="4" id="KW-1185">Reference proteome</keyword>
<feature type="region of interest" description="Disordered" evidence="2">
    <location>
        <begin position="51"/>
        <end position="136"/>
    </location>
</feature>
<sequence length="136" mass="15309">MYYGLETTKVQLQLQQDLIAAQDRQIRKQKAAIKKLTKKLKTREVEKQLAIEDKEMEAEPVVEVKESGKEGGEEERKVDIDDVENSSSSSSSSSNSDSPDFDDEADKEKAVKATDIVTDKEKNKEVEKEKGIDMAE</sequence>
<evidence type="ECO:0000313" key="3">
    <source>
        <dbReference type="EMBL" id="RPA76272.1"/>
    </source>
</evidence>
<protein>
    <submittedName>
        <fullName evidence="3">Uncharacterized protein</fullName>
    </submittedName>
</protein>
<evidence type="ECO:0000256" key="2">
    <source>
        <dbReference type="SAM" id="MobiDB-lite"/>
    </source>
</evidence>
<feature type="compositionally biased region" description="Basic and acidic residues" evidence="2">
    <location>
        <begin position="106"/>
        <end position="136"/>
    </location>
</feature>
<organism evidence="3 4">
    <name type="scientific">Ascobolus immersus RN42</name>
    <dbReference type="NCBI Taxonomy" id="1160509"/>
    <lineage>
        <taxon>Eukaryota</taxon>
        <taxon>Fungi</taxon>
        <taxon>Dikarya</taxon>
        <taxon>Ascomycota</taxon>
        <taxon>Pezizomycotina</taxon>
        <taxon>Pezizomycetes</taxon>
        <taxon>Pezizales</taxon>
        <taxon>Ascobolaceae</taxon>
        <taxon>Ascobolus</taxon>
    </lineage>
</organism>
<proteinExistence type="predicted"/>
<dbReference type="AlphaFoldDB" id="A0A3N4HR11"/>
<reference evidence="3 4" key="1">
    <citation type="journal article" date="2018" name="Nat. Ecol. Evol.">
        <title>Pezizomycetes genomes reveal the molecular basis of ectomycorrhizal truffle lifestyle.</title>
        <authorList>
            <person name="Murat C."/>
            <person name="Payen T."/>
            <person name="Noel B."/>
            <person name="Kuo A."/>
            <person name="Morin E."/>
            <person name="Chen J."/>
            <person name="Kohler A."/>
            <person name="Krizsan K."/>
            <person name="Balestrini R."/>
            <person name="Da Silva C."/>
            <person name="Montanini B."/>
            <person name="Hainaut M."/>
            <person name="Levati E."/>
            <person name="Barry K.W."/>
            <person name="Belfiori B."/>
            <person name="Cichocki N."/>
            <person name="Clum A."/>
            <person name="Dockter R.B."/>
            <person name="Fauchery L."/>
            <person name="Guy J."/>
            <person name="Iotti M."/>
            <person name="Le Tacon F."/>
            <person name="Lindquist E.A."/>
            <person name="Lipzen A."/>
            <person name="Malagnac F."/>
            <person name="Mello A."/>
            <person name="Molinier V."/>
            <person name="Miyauchi S."/>
            <person name="Poulain J."/>
            <person name="Riccioni C."/>
            <person name="Rubini A."/>
            <person name="Sitrit Y."/>
            <person name="Splivallo R."/>
            <person name="Traeger S."/>
            <person name="Wang M."/>
            <person name="Zifcakova L."/>
            <person name="Wipf D."/>
            <person name="Zambonelli A."/>
            <person name="Paolocci F."/>
            <person name="Nowrousian M."/>
            <person name="Ottonello S."/>
            <person name="Baldrian P."/>
            <person name="Spatafora J.W."/>
            <person name="Henrissat B."/>
            <person name="Nagy L.G."/>
            <person name="Aury J.M."/>
            <person name="Wincker P."/>
            <person name="Grigoriev I.V."/>
            <person name="Bonfante P."/>
            <person name="Martin F.M."/>
        </authorList>
    </citation>
    <scope>NUCLEOTIDE SEQUENCE [LARGE SCALE GENOMIC DNA]</scope>
    <source>
        <strain evidence="3 4">RN42</strain>
    </source>
</reference>